<dbReference type="InterPro" id="IPR036638">
    <property type="entry name" value="HLH_DNA-bd_sf"/>
</dbReference>
<protein>
    <recommendedName>
        <fullName evidence="3">BHLH domain-containing protein</fullName>
    </recommendedName>
</protein>
<accession>A0A8H5A2B5</accession>
<evidence type="ECO:0000259" key="3">
    <source>
        <dbReference type="PROSITE" id="PS50888"/>
    </source>
</evidence>
<dbReference type="SMART" id="SM00353">
    <property type="entry name" value="HLH"/>
    <property type="match status" value="1"/>
</dbReference>
<gene>
    <name evidence="4" type="ORF">FOXYS1_14110</name>
</gene>
<dbReference type="InterPro" id="IPR011598">
    <property type="entry name" value="bHLH_dom"/>
</dbReference>
<evidence type="ECO:0000256" key="2">
    <source>
        <dbReference type="SAM" id="MobiDB-lite"/>
    </source>
</evidence>
<dbReference type="Proteomes" id="UP000558688">
    <property type="component" value="Unassembled WGS sequence"/>
</dbReference>
<dbReference type="Gene3D" id="4.10.280.10">
    <property type="entry name" value="Helix-loop-helix DNA-binding domain"/>
    <property type="match status" value="1"/>
</dbReference>
<evidence type="ECO:0000313" key="4">
    <source>
        <dbReference type="EMBL" id="KAF5255480.1"/>
    </source>
</evidence>
<dbReference type="SUPFAM" id="SSF47459">
    <property type="entry name" value="HLH, helix-loop-helix DNA-binding domain"/>
    <property type="match status" value="1"/>
</dbReference>
<dbReference type="GO" id="GO:0046983">
    <property type="term" value="F:protein dimerization activity"/>
    <property type="evidence" value="ECO:0007669"/>
    <property type="project" value="InterPro"/>
</dbReference>
<dbReference type="PROSITE" id="PS50888">
    <property type="entry name" value="BHLH"/>
    <property type="match status" value="1"/>
</dbReference>
<evidence type="ECO:0000313" key="5">
    <source>
        <dbReference type="Proteomes" id="UP000558688"/>
    </source>
</evidence>
<feature type="coiled-coil region" evidence="1">
    <location>
        <begin position="179"/>
        <end position="220"/>
    </location>
</feature>
<name>A0A8H5A2B5_FUSOX</name>
<evidence type="ECO:0000256" key="1">
    <source>
        <dbReference type="SAM" id="Coils"/>
    </source>
</evidence>
<reference evidence="4" key="1">
    <citation type="submission" date="2020-02" db="EMBL/GenBank/DDBJ databases">
        <title>Identification and distribution of gene clusters putatively required for synthesis of sphingolipid metabolism inhibitors in phylogenetically diverse species of the filamentous fungus Fusarium.</title>
        <authorList>
            <person name="Kim H.-S."/>
            <person name="Busman M."/>
            <person name="Brown D.W."/>
            <person name="Divon H."/>
            <person name="Uhlig S."/>
            <person name="Proctor R.H."/>
        </authorList>
    </citation>
    <scope>NUCLEOTIDE SEQUENCE [LARGE SCALE GENOMIC DNA]</scope>
    <source>
        <strain evidence="4">NRRL 39464</strain>
    </source>
</reference>
<proteinExistence type="predicted"/>
<comment type="caution">
    <text evidence="4">The sequence shown here is derived from an EMBL/GenBank/DDBJ whole genome shotgun (WGS) entry which is preliminary data.</text>
</comment>
<feature type="domain" description="BHLH" evidence="3">
    <location>
        <begin position="125"/>
        <end position="189"/>
    </location>
</feature>
<organism evidence="4 5">
    <name type="scientific">Fusarium oxysporum</name>
    <name type="common">Fusarium vascular wilt</name>
    <dbReference type="NCBI Taxonomy" id="5507"/>
    <lineage>
        <taxon>Eukaryota</taxon>
        <taxon>Fungi</taxon>
        <taxon>Dikarya</taxon>
        <taxon>Ascomycota</taxon>
        <taxon>Pezizomycotina</taxon>
        <taxon>Sordariomycetes</taxon>
        <taxon>Hypocreomycetidae</taxon>
        <taxon>Hypocreales</taxon>
        <taxon>Nectriaceae</taxon>
        <taxon>Fusarium</taxon>
        <taxon>Fusarium oxysporum species complex</taxon>
    </lineage>
</organism>
<dbReference type="EMBL" id="JAAFOW010003158">
    <property type="protein sequence ID" value="KAF5255480.1"/>
    <property type="molecule type" value="Genomic_DNA"/>
</dbReference>
<keyword evidence="1" id="KW-0175">Coiled coil</keyword>
<sequence>MATTTAIIEGNMWDTDDSWNSQHLFNDATMQFGISGFLPAKLPATYQASTETASNHFAHAPGMEPRNQDSSGPVFPAGDDSKSLGLMVPSRSNPGQDPGIQLRSASCKSKNRKRRHPASSNSQAHARKCHNLVEKQYRTRLKAQFENLLAVLPTAHDSDSVDKDATGNPGRYLSRGQVLDAARERILKLENEVELSTLRRNRLLKDMARMERTLLEEKNRAALSF</sequence>
<dbReference type="Pfam" id="PF00010">
    <property type="entry name" value="HLH"/>
    <property type="match status" value="1"/>
</dbReference>
<feature type="region of interest" description="Disordered" evidence="2">
    <location>
        <begin position="57"/>
        <end position="128"/>
    </location>
</feature>
<dbReference type="AlphaFoldDB" id="A0A8H5A2B5"/>